<feature type="region of interest" description="Disordered" evidence="3">
    <location>
        <begin position="1"/>
        <end position="96"/>
    </location>
</feature>
<comment type="caution">
    <text evidence="5">The sequence shown here is derived from an EMBL/GenBank/DDBJ whole genome shotgun (WGS) entry which is preliminary data.</text>
</comment>
<organism evidence="5 6">
    <name type="scientific">Pristionchus mayeri</name>
    <dbReference type="NCBI Taxonomy" id="1317129"/>
    <lineage>
        <taxon>Eukaryota</taxon>
        <taxon>Metazoa</taxon>
        <taxon>Ecdysozoa</taxon>
        <taxon>Nematoda</taxon>
        <taxon>Chromadorea</taxon>
        <taxon>Rhabditida</taxon>
        <taxon>Rhabditina</taxon>
        <taxon>Diplogasteromorpha</taxon>
        <taxon>Diplogasteroidea</taxon>
        <taxon>Neodiplogasteridae</taxon>
        <taxon>Pristionchus</taxon>
    </lineage>
</organism>
<evidence type="ECO:0000256" key="3">
    <source>
        <dbReference type="SAM" id="MobiDB-lite"/>
    </source>
</evidence>
<gene>
    <name evidence="5" type="ORF">PMAYCL1PPCAC_18555</name>
</gene>
<dbReference type="PANTHER" id="PTHR31849:SF1">
    <property type="entry name" value="CYSTEINE-RICH DPF MOTIF DOMAIN-CONTAINING PROTEIN 1"/>
    <property type="match status" value="1"/>
</dbReference>
<accession>A0AAN5I1R7</accession>
<dbReference type="PANTHER" id="PTHR31849">
    <property type="entry name" value="CYSTEINE-RICH PDF MOTIF DOMAIN-CONTAINING PROTEIN 1"/>
    <property type="match status" value="1"/>
</dbReference>
<feature type="non-terminal residue" evidence="5">
    <location>
        <position position="1"/>
    </location>
</feature>
<feature type="compositionally biased region" description="Basic and acidic residues" evidence="3">
    <location>
        <begin position="1"/>
        <end position="11"/>
    </location>
</feature>
<dbReference type="PRINTS" id="PR01995">
    <property type="entry name" value="UPF0595"/>
</dbReference>
<dbReference type="AlphaFoldDB" id="A0AAN5I1R7"/>
<feature type="compositionally biased region" description="Basic residues" evidence="3">
    <location>
        <begin position="12"/>
        <end position="29"/>
    </location>
</feature>
<evidence type="ECO:0000313" key="5">
    <source>
        <dbReference type="EMBL" id="GMR48360.1"/>
    </source>
</evidence>
<name>A0AAN5I1R7_9BILA</name>
<sequence>FTMSDNEDRGERKRKSKKSKHKKEKKSRRDRPLDEEKGEEVILATEPSPPTNLASQTEADQLSTGPPPTVASEATVDIPSVDPSTSNEKKEGEDDDMKIDPWIPFDCSVCKLNAKCYYRELRCSDGYYSTPVYFMRDPFTAPPRVRGRKPVLNDYVVIGALCEICSQPSCLAKSCTLHFGAHFCSSCVLRERRRFPEKLVEGVAKACSALSSYVDPAIRKEEKNEQKEERTN</sequence>
<evidence type="ECO:0000256" key="1">
    <source>
        <dbReference type="ARBA" id="ARBA00007917"/>
    </source>
</evidence>
<protein>
    <recommendedName>
        <fullName evidence="2">Cysteine-rich DPF motif domain-containing protein 1</fullName>
    </recommendedName>
</protein>
<evidence type="ECO:0000313" key="6">
    <source>
        <dbReference type="Proteomes" id="UP001328107"/>
    </source>
</evidence>
<feature type="compositionally biased region" description="Polar residues" evidence="3">
    <location>
        <begin position="51"/>
        <end position="64"/>
    </location>
</feature>
<reference evidence="6" key="1">
    <citation type="submission" date="2022-10" db="EMBL/GenBank/DDBJ databases">
        <title>Genome assembly of Pristionchus species.</title>
        <authorList>
            <person name="Yoshida K."/>
            <person name="Sommer R.J."/>
        </authorList>
    </citation>
    <scope>NUCLEOTIDE SEQUENCE [LARGE SCALE GENOMIC DNA]</scope>
    <source>
        <strain evidence="6">RS5460</strain>
    </source>
</reference>
<comment type="similarity">
    <text evidence="1">Belongs to the CDPF1 family.</text>
</comment>
<dbReference type="EMBL" id="BTRK01000004">
    <property type="protein sequence ID" value="GMR48360.1"/>
    <property type="molecule type" value="Genomic_DNA"/>
</dbReference>
<dbReference type="InterPro" id="IPR018785">
    <property type="entry name" value="CDPF1_dom"/>
</dbReference>
<evidence type="ECO:0000256" key="2">
    <source>
        <dbReference type="ARBA" id="ARBA00014801"/>
    </source>
</evidence>
<evidence type="ECO:0000259" key="4">
    <source>
        <dbReference type="Pfam" id="PF10170"/>
    </source>
</evidence>
<proteinExistence type="inferred from homology"/>
<dbReference type="InterPro" id="IPR042426">
    <property type="entry name" value="CDPF1"/>
</dbReference>
<feature type="domain" description="Cysteine-rich DPF motif" evidence="4">
    <location>
        <begin position="105"/>
        <end position="201"/>
    </location>
</feature>
<keyword evidence="6" id="KW-1185">Reference proteome</keyword>
<dbReference type="Pfam" id="PF10170">
    <property type="entry name" value="C6_DPF"/>
    <property type="match status" value="1"/>
</dbReference>
<dbReference type="Proteomes" id="UP001328107">
    <property type="component" value="Unassembled WGS sequence"/>
</dbReference>